<geneLocation type="plasmid" evidence="1 2">
    <name>pILYOP01</name>
</geneLocation>
<evidence type="ECO:0000313" key="1">
    <source>
        <dbReference type="EMBL" id="ADO83919.1"/>
    </source>
</evidence>
<dbReference type="Proteomes" id="UP000006875">
    <property type="component" value="Plasmid pILYOP01"/>
</dbReference>
<accession>E3HC76</accession>
<dbReference type="EMBL" id="CP002282">
    <property type="protein sequence ID" value="ADO83919.1"/>
    <property type="molecule type" value="Genomic_DNA"/>
</dbReference>
<protein>
    <submittedName>
        <fullName evidence="1">Uncharacterized protein</fullName>
    </submittedName>
</protein>
<dbReference type="HOGENOM" id="CLU_2935331_0_0_0"/>
<keyword evidence="2" id="KW-1185">Reference proteome</keyword>
<name>E3HC76_ILYPC</name>
<dbReference type="AlphaFoldDB" id="E3HC76"/>
<sequence length="60" mass="7125">MKTDKIQKKLTRIKIKPFAHRGHREKKRVSQSENKNILIFKLLSLLKNAVKKSSCEIHFH</sequence>
<dbReference type="KEGG" id="ipo:Ilyop_2156"/>
<reference evidence="1 2" key="1">
    <citation type="journal article" date="2010" name="Stand. Genomic Sci.">
        <title>Complete genome sequence of Ilyobacter polytropus type strain (CuHbu1).</title>
        <authorList>
            <person name="Sikorski J."/>
            <person name="Chertkov O."/>
            <person name="Lapidus A."/>
            <person name="Nolan M."/>
            <person name="Lucas S."/>
            <person name="Del Rio T.G."/>
            <person name="Tice H."/>
            <person name="Cheng J.F."/>
            <person name="Tapia R."/>
            <person name="Han C."/>
            <person name="Goodwin L."/>
            <person name="Pitluck S."/>
            <person name="Liolios K."/>
            <person name="Ivanova N."/>
            <person name="Mavromatis K."/>
            <person name="Mikhailova N."/>
            <person name="Pati A."/>
            <person name="Chen A."/>
            <person name="Palaniappan K."/>
            <person name="Land M."/>
            <person name="Hauser L."/>
            <person name="Chang Y.J."/>
            <person name="Jeffries C.D."/>
            <person name="Brambilla E."/>
            <person name="Yasawong M."/>
            <person name="Rohde M."/>
            <person name="Pukall R."/>
            <person name="Spring S."/>
            <person name="Goker M."/>
            <person name="Woyke T."/>
            <person name="Bristow J."/>
            <person name="Eisen J.A."/>
            <person name="Markowitz V."/>
            <person name="Hugenholtz P."/>
            <person name="Kyrpides N.C."/>
            <person name="Klenk H.P."/>
        </authorList>
    </citation>
    <scope>NUCLEOTIDE SEQUENCE [LARGE SCALE GENOMIC DNA]</scope>
    <source>
        <strain evidence="2">ATCC 51220 / DSM 2926 / LMG 16218 / CuHBu1</strain>
        <plasmid evidence="2">pILYOP01</plasmid>
    </source>
</reference>
<evidence type="ECO:0000313" key="2">
    <source>
        <dbReference type="Proteomes" id="UP000006875"/>
    </source>
</evidence>
<organism evidence="1 2">
    <name type="scientific">Ilyobacter polytropus (strain ATCC 51220 / DSM 2926 / LMG 16218 / CuHBu1)</name>
    <dbReference type="NCBI Taxonomy" id="572544"/>
    <lineage>
        <taxon>Bacteria</taxon>
        <taxon>Fusobacteriati</taxon>
        <taxon>Fusobacteriota</taxon>
        <taxon>Fusobacteriia</taxon>
        <taxon>Fusobacteriales</taxon>
        <taxon>Fusobacteriaceae</taxon>
        <taxon>Ilyobacter</taxon>
    </lineage>
</organism>
<proteinExistence type="predicted"/>
<keyword evidence="1" id="KW-0614">Plasmid</keyword>
<gene>
    <name evidence="1" type="ordered locus">Ilyop_2156</name>
</gene>